<evidence type="ECO:0000256" key="1">
    <source>
        <dbReference type="SAM" id="Phobius"/>
    </source>
</evidence>
<keyword evidence="1" id="KW-0812">Transmembrane</keyword>
<evidence type="ECO:0000313" key="3">
    <source>
        <dbReference type="Proteomes" id="UP001224516"/>
    </source>
</evidence>
<sequence>MTFYQLFMGVAAIVGGSAVALTVFVSFKIRLARKQRQREVKNSYINEASLGVGIGRKKIATKRMVSRNPLRSLRHHRVSLFISRR</sequence>
<dbReference type="Proteomes" id="UP001224516">
    <property type="component" value="Unassembled WGS sequence"/>
</dbReference>
<dbReference type="RefSeq" id="WP_307913698.1">
    <property type="nucleotide sequence ID" value="NZ_JAVFJF020000001.1"/>
</dbReference>
<keyword evidence="1" id="KW-0472">Membrane</keyword>
<proteinExistence type="predicted"/>
<reference evidence="2 3" key="1">
    <citation type="submission" date="2023-12" db="EMBL/GenBank/DDBJ databases">
        <title>Evaluation and characterization of a potential secondary metabolite violacein from indigenous Chromobacterium amazonense SAM215.</title>
        <authorList>
            <person name="Tarafdar M.R."/>
            <person name="Abedin S.M."/>
            <person name="Atiqua A."/>
            <person name="Saha A."/>
            <person name="Khan S.N."/>
        </authorList>
    </citation>
    <scope>NUCLEOTIDE SEQUENCE [LARGE SCALE GENOMIC DNA]</scope>
    <source>
        <strain evidence="2 3">SAM215</strain>
    </source>
</reference>
<name>A0ABU8UW14_9NEIS</name>
<keyword evidence="3" id="KW-1185">Reference proteome</keyword>
<comment type="caution">
    <text evidence="2">The sequence shown here is derived from an EMBL/GenBank/DDBJ whole genome shotgun (WGS) entry which is preliminary data.</text>
</comment>
<feature type="transmembrane region" description="Helical" evidence="1">
    <location>
        <begin position="6"/>
        <end position="27"/>
    </location>
</feature>
<gene>
    <name evidence="2" type="ORF">QCL97_000005</name>
</gene>
<evidence type="ECO:0000313" key="2">
    <source>
        <dbReference type="EMBL" id="MEJ8673089.1"/>
    </source>
</evidence>
<protein>
    <submittedName>
        <fullName evidence="2">Uncharacterized protein</fullName>
    </submittedName>
</protein>
<organism evidence="2 3">
    <name type="scientific">Chromobacterium amazonense</name>
    <dbReference type="NCBI Taxonomy" id="1382803"/>
    <lineage>
        <taxon>Bacteria</taxon>
        <taxon>Pseudomonadati</taxon>
        <taxon>Pseudomonadota</taxon>
        <taxon>Betaproteobacteria</taxon>
        <taxon>Neisseriales</taxon>
        <taxon>Chromobacteriaceae</taxon>
        <taxon>Chromobacterium</taxon>
    </lineage>
</organism>
<dbReference type="EMBL" id="JAVFJF020000001">
    <property type="protein sequence ID" value="MEJ8673089.1"/>
    <property type="molecule type" value="Genomic_DNA"/>
</dbReference>
<accession>A0ABU8UW14</accession>
<keyword evidence="1" id="KW-1133">Transmembrane helix</keyword>